<dbReference type="OrthoDB" id="7445868at2"/>
<dbReference type="PATRIC" id="fig|74031.6.peg.2986"/>
<name>A0A0L6CRZ4_9RHOB</name>
<dbReference type="AlphaFoldDB" id="A0A0L6CRZ4"/>
<proteinExistence type="predicted"/>
<dbReference type="Gene3D" id="3.40.50.150">
    <property type="entry name" value="Vaccinia Virus protein VP39"/>
    <property type="match status" value="1"/>
</dbReference>
<evidence type="ECO:0008006" key="3">
    <source>
        <dbReference type="Google" id="ProtNLM"/>
    </source>
</evidence>
<organism evidence="1 2">
    <name type="scientific">Roseovarius tolerans</name>
    <dbReference type="NCBI Taxonomy" id="74031"/>
    <lineage>
        <taxon>Bacteria</taxon>
        <taxon>Pseudomonadati</taxon>
        <taxon>Pseudomonadota</taxon>
        <taxon>Alphaproteobacteria</taxon>
        <taxon>Rhodobacterales</taxon>
        <taxon>Roseobacteraceae</taxon>
        <taxon>Roseovarius</taxon>
    </lineage>
</organism>
<sequence>MDKAVLERPELTFSPEVGDWVREAYADAKVILEYGSGGSTVLASEMPGKTVFSVESDRRWTRRLQAYLDEASAPSPVHLHYAPIGKTGKWGRPVDSSGYRRYHEYALGIWDHPEFQAPDTVLIDGRFREACFYAVMLRCTRKTVVLFDDYGDRPRYHAVERFAKPVEMRGRMARFELKKMALPREDLTQIIGAFANPF</sequence>
<protein>
    <recommendedName>
        <fullName evidence="3">Class I SAM-dependent methyltransferase</fullName>
    </recommendedName>
</protein>
<comment type="caution">
    <text evidence="1">The sequence shown here is derived from an EMBL/GenBank/DDBJ whole genome shotgun (WGS) entry which is preliminary data.</text>
</comment>
<gene>
    <name evidence="1" type="ORF">ROTO_29320</name>
</gene>
<dbReference type="InterPro" id="IPR029063">
    <property type="entry name" value="SAM-dependent_MTases_sf"/>
</dbReference>
<dbReference type="Proteomes" id="UP000037046">
    <property type="component" value="Unassembled WGS sequence"/>
</dbReference>
<accession>A0A0L6CRZ4</accession>
<keyword evidence="2" id="KW-1185">Reference proteome</keyword>
<reference evidence="2" key="1">
    <citation type="submission" date="2015-07" db="EMBL/GenBank/DDBJ databases">
        <title>Draft Genome Sequence of Roseovarius tolerans EL-164, a producer of N-Acylated Alanine Methyl Esters (NAMEs).</title>
        <authorList>
            <person name="Voget S."/>
            <person name="Bruns H."/>
            <person name="Wagner-Doebler I."/>
            <person name="Schulz S."/>
            <person name="Daniel R."/>
        </authorList>
    </citation>
    <scope>NUCLEOTIDE SEQUENCE [LARGE SCALE GENOMIC DNA]</scope>
    <source>
        <strain evidence="2">EL-164</strain>
    </source>
</reference>
<dbReference type="EMBL" id="LGVV01000049">
    <property type="protein sequence ID" value="KNX40537.1"/>
    <property type="molecule type" value="Genomic_DNA"/>
</dbReference>
<evidence type="ECO:0000313" key="2">
    <source>
        <dbReference type="Proteomes" id="UP000037046"/>
    </source>
</evidence>
<dbReference type="RefSeq" id="WP_050663779.1">
    <property type="nucleotide sequence ID" value="NZ_CP118494.1"/>
</dbReference>
<evidence type="ECO:0000313" key="1">
    <source>
        <dbReference type="EMBL" id="KNX40537.1"/>
    </source>
</evidence>
<dbReference type="STRING" id="74031.SAMN04488077_106156"/>